<dbReference type="Proteomes" id="UP001314229">
    <property type="component" value="Unassembled WGS sequence"/>
</dbReference>
<sequence length="66" mass="7268">MEPAPALTTHQLLHTGELAHDQPEHNQAAVIAVSTNLLLSLARYTLEVLDTCFKVTRFVSGGKHKF</sequence>
<organism evidence="1 2">
    <name type="scientific">Scomber scombrus</name>
    <name type="common">Atlantic mackerel</name>
    <name type="synonym">Scomber vernalis</name>
    <dbReference type="NCBI Taxonomy" id="13677"/>
    <lineage>
        <taxon>Eukaryota</taxon>
        <taxon>Metazoa</taxon>
        <taxon>Chordata</taxon>
        <taxon>Craniata</taxon>
        <taxon>Vertebrata</taxon>
        <taxon>Euteleostomi</taxon>
        <taxon>Actinopterygii</taxon>
        <taxon>Neopterygii</taxon>
        <taxon>Teleostei</taxon>
        <taxon>Neoteleostei</taxon>
        <taxon>Acanthomorphata</taxon>
        <taxon>Pelagiaria</taxon>
        <taxon>Scombriformes</taxon>
        <taxon>Scombridae</taxon>
        <taxon>Scomber</taxon>
    </lineage>
</organism>
<evidence type="ECO:0000313" key="2">
    <source>
        <dbReference type="Proteomes" id="UP001314229"/>
    </source>
</evidence>
<protein>
    <submittedName>
        <fullName evidence="1">Uncharacterized protein</fullName>
    </submittedName>
</protein>
<dbReference type="AlphaFoldDB" id="A0AAV1Q494"/>
<gene>
    <name evidence="1" type="ORF">FSCOSCO3_A032615</name>
</gene>
<name>A0AAV1Q494_SCOSC</name>
<evidence type="ECO:0000313" key="1">
    <source>
        <dbReference type="EMBL" id="CAK6978149.1"/>
    </source>
</evidence>
<comment type="caution">
    <text evidence="1">The sequence shown here is derived from an EMBL/GenBank/DDBJ whole genome shotgun (WGS) entry which is preliminary data.</text>
</comment>
<accession>A0AAV1Q494</accession>
<reference evidence="1 2" key="1">
    <citation type="submission" date="2024-01" db="EMBL/GenBank/DDBJ databases">
        <authorList>
            <person name="Alioto T."/>
            <person name="Alioto T."/>
            <person name="Gomez Garrido J."/>
        </authorList>
    </citation>
    <scope>NUCLEOTIDE SEQUENCE [LARGE SCALE GENOMIC DNA]</scope>
</reference>
<keyword evidence="2" id="KW-1185">Reference proteome</keyword>
<proteinExistence type="predicted"/>
<dbReference type="EMBL" id="CAWUFR010000460">
    <property type="protein sequence ID" value="CAK6978149.1"/>
    <property type="molecule type" value="Genomic_DNA"/>
</dbReference>